<evidence type="ECO:0000313" key="3">
    <source>
        <dbReference type="RefSeq" id="XP_039135555.1"/>
    </source>
</evidence>
<feature type="region of interest" description="Disordered" evidence="1">
    <location>
        <begin position="1"/>
        <end position="49"/>
    </location>
</feature>
<feature type="compositionally biased region" description="Basic and acidic residues" evidence="1">
    <location>
        <begin position="20"/>
        <end position="37"/>
    </location>
</feature>
<feature type="compositionally biased region" description="Polar residues" evidence="1">
    <location>
        <begin position="95"/>
        <end position="118"/>
    </location>
</feature>
<evidence type="ECO:0000313" key="2">
    <source>
        <dbReference type="Proteomes" id="UP001515500"/>
    </source>
</evidence>
<protein>
    <submittedName>
        <fullName evidence="3">M-phase phosphoprotein 6</fullName>
    </submittedName>
</protein>
<evidence type="ECO:0000256" key="1">
    <source>
        <dbReference type="SAM" id="MobiDB-lite"/>
    </source>
</evidence>
<dbReference type="GeneID" id="120272977"/>
<gene>
    <name evidence="3" type="primary">LOC120272977</name>
</gene>
<dbReference type="GO" id="GO:0000460">
    <property type="term" value="P:maturation of 5.8S rRNA"/>
    <property type="evidence" value="ECO:0007669"/>
    <property type="project" value="TreeGrafter"/>
</dbReference>
<dbReference type="AlphaFoldDB" id="A0AB40C6U1"/>
<keyword evidence="2" id="KW-1185">Reference proteome</keyword>
<sequence length="187" mass="21184">MAKREISSTLRNLKFMQRASLKEPKPDKDEAKTKPDESFGSNPPPARRCIVIMEGDPHPEALKGRMSFQSFNPQIEKLNEEAANSQQKQECFANSKDQNSTISDRLNGPESATRSENLSVAPDVDLKRKQPEMDTESISPHNSQSGTTDDGEAQSSQNQRKSLHKQNKREKLDWNVLRPPKVQSRRQ</sequence>
<dbReference type="Proteomes" id="UP001515500">
    <property type="component" value="Chromosome 12"/>
</dbReference>
<feature type="compositionally biased region" description="Polar residues" evidence="1">
    <location>
        <begin position="136"/>
        <end position="160"/>
    </location>
</feature>
<reference evidence="3" key="1">
    <citation type="submission" date="2025-08" db="UniProtKB">
        <authorList>
            <consortium name="RefSeq"/>
        </authorList>
    </citation>
    <scope>IDENTIFICATION</scope>
</reference>
<accession>A0AB40C6U1</accession>
<dbReference type="Pfam" id="PF10175">
    <property type="entry name" value="MPP6"/>
    <property type="match status" value="1"/>
</dbReference>
<name>A0AB40C6U1_DIOCR</name>
<dbReference type="RefSeq" id="XP_039135555.1">
    <property type="nucleotide sequence ID" value="XM_039279621.1"/>
</dbReference>
<dbReference type="PANTHER" id="PTHR13582">
    <property type="entry name" value="M-PHASE PHOSPHOPROTEIN 6"/>
    <property type="match status" value="1"/>
</dbReference>
<proteinExistence type="predicted"/>
<dbReference type="PANTHER" id="PTHR13582:SF0">
    <property type="entry name" value="M-PHASE PHOSPHOPROTEIN 6"/>
    <property type="match status" value="1"/>
</dbReference>
<organism evidence="2 3">
    <name type="scientific">Dioscorea cayennensis subsp. rotundata</name>
    <name type="common">White Guinea yam</name>
    <name type="synonym">Dioscorea rotundata</name>
    <dbReference type="NCBI Taxonomy" id="55577"/>
    <lineage>
        <taxon>Eukaryota</taxon>
        <taxon>Viridiplantae</taxon>
        <taxon>Streptophyta</taxon>
        <taxon>Embryophyta</taxon>
        <taxon>Tracheophyta</taxon>
        <taxon>Spermatophyta</taxon>
        <taxon>Magnoliopsida</taxon>
        <taxon>Liliopsida</taxon>
        <taxon>Dioscoreales</taxon>
        <taxon>Dioscoreaceae</taxon>
        <taxon>Dioscorea</taxon>
    </lineage>
</organism>
<dbReference type="InterPro" id="IPR019324">
    <property type="entry name" value="MPP6"/>
</dbReference>
<feature type="region of interest" description="Disordered" evidence="1">
    <location>
        <begin position="80"/>
        <end position="187"/>
    </location>
</feature>